<feature type="transmembrane region" description="Helical" evidence="2">
    <location>
        <begin position="290"/>
        <end position="308"/>
    </location>
</feature>
<feature type="region of interest" description="Disordered" evidence="1">
    <location>
        <begin position="554"/>
        <end position="574"/>
    </location>
</feature>
<dbReference type="EMBL" id="MHKE01000013">
    <property type="protein sequence ID" value="OGY83659.1"/>
    <property type="molecule type" value="Genomic_DNA"/>
</dbReference>
<feature type="compositionally biased region" description="Basic and acidic residues" evidence="1">
    <location>
        <begin position="561"/>
        <end position="574"/>
    </location>
</feature>
<keyword evidence="2" id="KW-1133">Transmembrane helix</keyword>
<organism evidence="3 4">
    <name type="scientific">Candidatus Kerfeldbacteria bacterium RIFCSPLOWO2_01_FULL_48_11</name>
    <dbReference type="NCBI Taxonomy" id="1798543"/>
    <lineage>
        <taxon>Bacteria</taxon>
        <taxon>Candidatus Kerfeldiibacteriota</taxon>
    </lineage>
</organism>
<feature type="transmembrane region" description="Helical" evidence="2">
    <location>
        <begin position="355"/>
        <end position="376"/>
    </location>
</feature>
<feature type="transmembrane region" description="Helical" evidence="2">
    <location>
        <begin position="197"/>
        <end position="218"/>
    </location>
</feature>
<feature type="compositionally biased region" description="Low complexity" evidence="1">
    <location>
        <begin position="1"/>
        <end position="17"/>
    </location>
</feature>
<evidence type="ECO:0000256" key="2">
    <source>
        <dbReference type="SAM" id="Phobius"/>
    </source>
</evidence>
<feature type="transmembrane region" description="Helical" evidence="2">
    <location>
        <begin position="137"/>
        <end position="156"/>
    </location>
</feature>
<accession>A0A1G2B4U1</accession>
<feature type="region of interest" description="Disordered" evidence="1">
    <location>
        <begin position="1"/>
        <end position="32"/>
    </location>
</feature>
<comment type="caution">
    <text evidence="3">The sequence shown here is derived from an EMBL/GenBank/DDBJ whole genome shotgun (WGS) entry which is preliminary data.</text>
</comment>
<feature type="transmembrane region" description="Helical" evidence="2">
    <location>
        <begin position="314"/>
        <end position="334"/>
    </location>
</feature>
<name>A0A1G2B4U1_9BACT</name>
<feature type="transmembrane region" description="Helical" evidence="2">
    <location>
        <begin position="101"/>
        <end position="125"/>
    </location>
</feature>
<evidence type="ECO:0000313" key="4">
    <source>
        <dbReference type="Proteomes" id="UP000179164"/>
    </source>
</evidence>
<protein>
    <submittedName>
        <fullName evidence="3">Uncharacterized protein</fullName>
    </submittedName>
</protein>
<dbReference type="AlphaFoldDB" id="A0A1G2B4U1"/>
<keyword evidence="2" id="KW-0472">Membrane</keyword>
<feature type="transmembrane region" description="Helical" evidence="2">
    <location>
        <begin position="60"/>
        <end position="80"/>
    </location>
</feature>
<dbReference type="STRING" id="1798543.A2898_05770"/>
<proteinExistence type="predicted"/>
<evidence type="ECO:0000313" key="3">
    <source>
        <dbReference type="EMBL" id="OGY83659.1"/>
    </source>
</evidence>
<dbReference type="Proteomes" id="UP000179164">
    <property type="component" value="Unassembled WGS sequence"/>
</dbReference>
<keyword evidence="2" id="KW-0812">Transmembrane</keyword>
<gene>
    <name evidence="3" type="ORF">A2898_05770</name>
</gene>
<feature type="transmembrane region" description="Helical" evidence="2">
    <location>
        <begin position="230"/>
        <end position="253"/>
    </location>
</feature>
<sequence length="756" mass="83451">MSDTQATNTTGAPTGAPTDDDDKSKSGKQRKQASSFFRKVADWLDKPAASFLDSIDETSMYISMPFLFIMALLGLGAVGTQTGRKTTLLGWKVGENVFHRALMITKFVVFSTATFMGAGLTLYFIGIMTGYLVHHDFGALIFFTALVSAVVGYVGYRLRRAQLCAATAQSATTPRSRRPRGAGRWARFWHFVRSLPPAVFTGLVYTVVTAACLTGFLILYTTTMQNDSSFIVLVAGLSCTVGLTIFFLYLLTIRALVHVFKKKDEISKLDPASANYQKQLEELRDQQKRLGGAFAKGILWVCMYMFWIMEFQPYAFGLKFWFTFNLTLFIALLTKDSSERGRKGKWTIGHWAESLMIGSTFIYFACGLLYFIVVGFENHGINGVGEFVRAGRSGFYNVAMIVPNGVNDWSEVQTVRRNYNKATFKKEDRDGDGIPSAADTAFALMDINGRGGMPGLDDLRAFPMYFRSTADTVVSELGDGTVDTMITIGPREWTLRATIGPFKQPVGDFNGDFRVTLEDSVDFNNYLLMGGHPPIYVTDPDMVPAKEPIMVAATSTDESDWDKQSAVDEGRSEHVWGERRTTPYHPNIARRMRDIKSHDEVVAGAKPAPHVDEYMPQTLEPYISSQSASGIALGEVPGDAKITIEGWGSLVGVGAHPVVAPCGNPLHPAGADLAAGIPPMNHGEVFIRLSPVSSLVGDLRPPEYRRLNWQRVHGVWRAEIQLDRNSDEPVDIGLGIRDSNFSDNAGGFNLRIFWGV</sequence>
<reference evidence="3 4" key="1">
    <citation type="journal article" date="2016" name="Nat. Commun.">
        <title>Thousands of microbial genomes shed light on interconnected biogeochemical processes in an aquifer system.</title>
        <authorList>
            <person name="Anantharaman K."/>
            <person name="Brown C.T."/>
            <person name="Hug L.A."/>
            <person name="Sharon I."/>
            <person name="Castelle C.J."/>
            <person name="Probst A.J."/>
            <person name="Thomas B.C."/>
            <person name="Singh A."/>
            <person name="Wilkins M.J."/>
            <person name="Karaoz U."/>
            <person name="Brodie E.L."/>
            <person name="Williams K.H."/>
            <person name="Hubbard S.S."/>
            <person name="Banfield J.F."/>
        </authorList>
    </citation>
    <scope>NUCLEOTIDE SEQUENCE [LARGE SCALE GENOMIC DNA]</scope>
</reference>
<evidence type="ECO:0000256" key="1">
    <source>
        <dbReference type="SAM" id="MobiDB-lite"/>
    </source>
</evidence>